<dbReference type="Proteomes" id="UP000544095">
    <property type="component" value="Unassembled WGS sequence"/>
</dbReference>
<feature type="transmembrane region" description="Helical" evidence="1">
    <location>
        <begin position="161"/>
        <end position="182"/>
    </location>
</feature>
<keyword evidence="3" id="KW-1185">Reference proteome</keyword>
<reference evidence="2 3" key="1">
    <citation type="submission" date="2020-05" db="EMBL/GenBank/DDBJ databases">
        <title>Identification and distribution of gene clusters putatively required for synthesis of sphingolipid metabolism inhibitors in phylogenetically diverse species of the filamentous fungus Fusarium.</title>
        <authorList>
            <person name="Kim H.-S."/>
            <person name="Busman M."/>
            <person name="Brown D.W."/>
            <person name="Divon H."/>
            <person name="Uhlig S."/>
            <person name="Proctor R.H."/>
        </authorList>
    </citation>
    <scope>NUCLEOTIDE SEQUENCE [LARGE SCALE GENOMIC DNA]</scope>
    <source>
        <strain evidence="2 3">NRRL 25211</strain>
    </source>
</reference>
<dbReference type="EMBL" id="JAAOAR010000168">
    <property type="protein sequence ID" value="KAF5598902.1"/>
    <property type="molecule type" value="Genomic_DNA"/>
</dbReference>
<accession>A0A8H5PLC4</accession>
<keyword evidence="1" id="KW-0472">Membrane</keyword>
<feature type="transmembrane region" description="Helical" evidence="1">
    <location>
        <begin position="91"/>
        <end position="111"/>
    </location>
</feature>
<keyword evidence="1" id="KW-1133">Transmembrane helix</keyword>
<feature type="transmembrane region" description="Helical" evidence="1">
    <location>
        <begin position="21"/>
        <end position="43"/>
    </location>
</feature>
<evidence type="ECO:0000256" key="1">
    <source>
        <dbReference type="SAM" id="Phobius"/>
    </source>
</evidence>
<organism evidence="2 3">
    <name type="scientific">Fusarium pseudoanthophilum</name>
    <dbReference type="NCBI Taxonomy" id="48495"/>
    <lineage>
        <taxon>Eukaryota</taxon>
        <taxon>Fungi</taxon>
        <taxon>Dikarya</taxon>
        <taxon>Ascomycota</taxon>
        <taxon>Pezizomycotina</taxon>
        <taxon>Sordariomycetes</taxon>
        <taxon>Hypocreomycetidae</taxon>
        <taxon>Hypocreales</taxon>
        <taxon>Nectriaceae</taxon>
        <taxon>Fusarium</taxon>
        <taxon>Fusarium fujikuroi species complex</taxon>
    </lineage>
</organism>
<protein>
    <submittedName>
        <fullName evidence="2">Uncharacterized protein</fullName>
    </submittedName>
</protein>
<comment type="caution">
    <text evidence="2">The sequence shown here is derived from an EMBL/GenBank/DDBJ whole genome shotgun (WGS) entry which is preliminary data.</text>
</comment>
<dbReference type="AlphaFoldDB" id="A0A8H5PLC4"/>
<feature type="transmembrane region" description="Helical" evidence="1">
    <location>
        <begin position="132"/>
        <end position="155"/>
    </location>
</feature>
<gene>
    <name evidence="2" type="ORF">FPANT_3754</name>
</gene>
<evidence type="ECO:0000313" key="3">
    <source>
        <dbReference type="Proteomes" id="UP000544095"/>
    </source>
</evidence>
<sequence>MPSRPVRRNRPQRLSRPYAMAHAGVRLIAWITSLAAILMLAFVCKEWPSKSQVIIAGAVGCAIAMLNDSWEVLAVTDASFTVPRLAPSRRVLHDLFSLALCVGGIIMMWVSNINITDDKNAEQKRQEQWLMAALWALIAVVGWRLIFAVWGFLMADEERDIYAFNGAWCLGFGTIDMPTCLLRLKFFMARGFWTTLWDRMTTGVDRGIDRPGNDCLCRHTLNLWTTYSTADPSGLPMRHRGVCKRPCTGSDISLILRRNCMDDCQARPYRNAGRRRHEHWYQMDFTFSRKRGVHHCYCMNPSAEAMRDGPGHIALDSHRITTIESVVELSEQLMRPTKRATTSVFETMEVCGAYEV</sequence>
<evidence type="ECO:0000313" key="2">
    <source>
        <dbReference type="EMBL" id="KAF5598902.1"/>
    </source>
</evidence>
<keyword evidence="1" id="KW-0812">Transmembrane</keyword>
<proteinExistence type="predicted"/>
<name>A0A8H5PLC4_9HYPO</name>